<sequence length="272" mass="31183">MLFKHKFPVEVQKWIVGKRIPKDEETLQKLRVTNGQTVFLYLVSAKSVGLDKKHRMTVSGYVDTVMTEPGLPQNQMKELPFSNAEMIGKSSTSPTPREFGKAPAKKPQPAREEAIASALDKSVGWHCQACTFLNLPTRPGCEMCSQPRPRDYKIPDNYIMSKEELERLQRVQEDERKAQQATKERRAREIEPDENIYNEMTEQEIHQLLTLNDQMQHQILQSRQTGGQENESNGGVQIARGGMQQQENLENIQYTLQPSQHLDFSQEKDDSV</sequence>
<dbReference type="InterPro" id="IPR051628">
    <property type="entry name" value="LUBAC_E3_Ligases"/>
</dbReference>
<dbReference type="OrthoDB" id="261960at2759"/>
<keyword evidence="2" id="KW-0479">Metal-binding</keyword>
<dbReference type="PANTHER" id="PTHR22770">
    <property type="entry name" value="UBIQUITIN CONJUGATING ENZYME 7 INTERACTING PROTEIN-RELATED"/>
    <property type="match status" value="1"/>
</dbReference>
<keyword evidence="9" id="KW-0808">Transferase</keyword>
<evidence type="ECO:0000256" key="2">
    <source>
        <dbReference type="ARBA" id="ARBA00022723"/>
    </source>
</evidence>
<gene>
    <name evidence="9" type="ORF">MEDL_41997</name>
</gene>
<feature type="domain" description="RanBP2-type" evidence="8">
    <location>
        <begin position="121"/>
        <end position="150"/>
    </location>
</feature>
<dbReference type="GO" id="GO:0008270">
    <property type="term" value="F:zinc ion binding"/>
    <property type="evidence" value="ECO:0007669"/>
    <property type="project" value="UniProtKB-KW"/>
</dbReference>
<dbReference type="InterPro" id="IPR001876">
    <property type="entry name" value="Znf_RanBP2"/>
</dbReference>
<dbReference type="Gene3D" id="2.30.30.380">
    <property type="entry name" value="Zn-finger domain of Sec23/24"/>
    <property type="match status" value="1"/>
</dbReference>
<dbReference type="GO" id="GO:0043130">
    <property type="term" value="F:ubiquitin binding"/>
    <property type="evidence" value="ECO:0007669"/>
    <property type="project" value="TreeGrafter"/>
</dbReference>
<feature type="region of interest" description="Disordered" evidence="7">
    <location>
        <begin position="220"/>
        <end position="245"/>
    </location>
</feature>
<dbReference type="GO" id="GO:0043161">
    <property type="term" value="P:proteasome-mediated ubiquitin-dependent protein catabolic process"/>
    <property type="evidence" value="ECO:0007669"/>
    <property type="project" value="TreeGrafter"/>
</dbReference>
<dbReference type="AlphaFoldDB" id="A0A8S3T6P4"/>
<accession>A0A8S3T6P4</accession>
<keyword evidence="9" id="KW-0012">Acyltransferase</keyword>
<evidence type="ECO:0000256" key="4">
    <source>
        <dbReference type="ARBA" id="ARBA00022786"/>
    </source>
</evidence>
<feature type="region of interest" description="Disordered" evidence="7">
    <location>
        <begin position="87"/>
        <end position="109"/>
    </location>
</feature>
<evidence type="ECO:0000313" key="10">
    <source>
        <dbReference type="Proteomes" id="UP000683360"/>
    </source>
</evidence>
<evidence type="ECO:0000256" key="5">
    <source>
        <dbReference type="ARBA" id="ARBA00022833"/>
    </source>
</evidence>
<proteinExistence type="predicted"/>
<feature type="compositionally biased region" description="Polar residues" evidence="7">
    <location>
        <begin position="220"/>
        <end position="235"/>
    </location>
</feature>
<dbReference type="SUPFAM" id="SSF90209">
    <property type="entry name" value="Ran binding protein zinc finger-like"/>
    <property type="match status" value="1"/>
</dbReference>
<dbReference type="PANTHER" id="PTHR22770:SF13">
    <property type="entry name" value="RING-TYPE DOMAIN-CONTAINING PROTEIN"/>
    <property type="match status" value="1"/>
</dbReference>
<dbReference type="Gene3D" id="3.10.20.90">
    <property type="entry name" value="Phosphatidylinositol 3-kinase Catalytic Subunit, Chain A, domain 1"/>
    <property type="match status" value="1"/>
</dbReference>
<dbReference type="GO" id="GO:0097039">
    <property type="term" value="P:protein linear polyubiquitination"/>
    <property type="evidence" value="ECO:0007669"/>
    <property type="project" value="TreeGrafter"/>
</dbReference>
<evidence type="ECO:0000259" key="8">
    <source>
        <dbReference type="PROSITE" id="PS50199"/>
    </source>
</evidence>
<dbReference type="EMBL" id="CAJPWZ010002016">
    <property type="protein sequence ID" value="CAG2229175.1"/>
    <property type="molecule type" value="Genomic_DNA"/>
</dbReference>
<evidence type="ECO:0000256" key="3">
    <source>
        <dbReference type="ARBA" id="ARBA00022771"/>
    </source>
</evidence>
<dbReference type="EC" id="2.3.2.31" evidence="9"/>
<dbReference type="InterPro" id="IPR036443">
    <property type="entry name" value="Znf_RanBP2_sf"/>
</dbReference>
<evidence type="ECO:0000256" key="1">
    <source>
        <dbReference type="ARBA" id="ARBA00004906"/>
    </source>
</evidence>
<name>A0A8S3T6P4_MYTED</name>
<dbReference type="GO" id="GO:0071797">
    <property type="term" value="C:LUBAC complex"/>
    <property type="evidence" value="ECO:0007669"/>
    <property type="project" value="TreeGrafter"/>
</dbReference>
<keyword evidence="5" id="KW-0862">Zinc</keyword>
<evidence type="ECO:0000256" key="6">
    <source>
        <dbReference type="PROSITE-ProRule" id="PRU00322"/>
    </source>
</evidence>
<feature type="region of interest" description="Disordered" evidence="7">
    <location>
        <begin position="170"/>
        <end position="191"/>
    </location>
</feature>
<evidence type="ECO:0000256" key="7">
    <source>
        <dbReference type="SAM" id="MobiDB-lite"/>
    </source>
</evidence>
<feature type="compositionally biased region" description="Basic and acidic residues" evidence="7">
    <location>
        <begin position="170"/>
        <end position="190"/>
    </location>
</feature>
<evidence type="ECO:0000313" key="9">
    <source>
        <dbReference type="EMBL" id="CAG2229175.1"/>
    </source>
</evidence>
<protein>
    <submittedName>
        <fullName evidence="9">RBCK1</fullName>
        <ecNumber evidence="9">2.3.2.31</ecNumber>
    </submittedName>
</protein>
<dbReference type="SMART" id="SM00547">
    <property type="entry name" value="ZnF_RBZ"/>
    <property type="match status" value="1"/>
</dbReference>
<dbReference type="PROSITE" id="PS01358">
    <property type="entry name" value="ZF_RANBP2_1"/>
    <property type="match status" value="1"/>
</dbReference>
<dbReference type="GO" id="GO:0061630">
    <property type="term" value="F:ubiquitin protein ligase activity"/>
    <property type="evidence" value="ECO:0007669"/>
    <property type="project" value="UniProtKB-EC"/>
</dbReference>
<keyword evidence="3 6" id="KW-0863">Zinc-finger</keyword>
<comment type="caution">
    <text evidence="9">The sequence shown here is derived from an EMBL/GenBank/DDBJ whole genome shotgun (WGS) entry which is preliminary data.</text>
</comment>
<keyword evidence="10" id="KW-1185">Reference proteome</keyword>
<dbReference type="Proteomes" id="UP000683360">
    <property type="component" value="Unassembled WGS sequence"/>
</dbReference>
<reference evidence="9" key="1">
    <citation type="submission" date="2021-03" db="EMBL/GenBank/DDBJ databases">
        <authorList>
            <person name="Bekaert M."/>
        </authorList>
    </citation>
    <scope>NUCLEOTIDE SEQUENCE</scope>
</reference>
<comment type="pathway">
    <text evidence="1">Protein modification; protein ubiquitination.</text>
</comment>
<organism evidence="9 10">
    <name type="scientific">Mytilus edulis</name>
    <name type="common">Blue mussel</name>
    <dbReference type="NCBI Taxonomy" id="6550"/>
    <lineage>
        <taxon>Eukaryota</taxon>
        <taxon>Metazoa</taxon>
        <taxon>Spiralia</taxon>
        <taxon>Lophotrochozoa</taxon>
        <taxon>Mollusca</taxon>
        <taxon>Bivalvia</taxon>
        <taxon>Autobranchia</taxon>
        <taxon>Pteriomorphia</taxon>
        <taxon>Mytilida</taxon>
        <taxon>Mytiloidea</taxon>
        <taxon>Mytilidae</taxon>
        <taxon>Mytilinae</taxon>
        <taxon>Mytilus</taxon>
    </lineage>
</organism>
<dbReference type="PROSITE" id="PS50199">
    <property type="entry name" value="ZF_RANBP2_2"/>
    <property type="match status" value="1"/>
</dbReference>
<keyword evidence="4" id="KW-0833">Ubl conjugation pathway</keyword>